<dbReference type="GO" id="GO:0016020">
    <property type="term" value="C:membrane"/>
    <property type="evidence" value="ECO:0007669"/>
    <property type="project" value="InterPro"/>
</dbReference>
<dbReference type="SUPFAM" id="SSF52540">
    <property type="entry name" value="P-loop containing nucleoside triphosphate hydrolases"/>
    <property type="match status" value="1"/>
</dbReference>
<sequence length="180" mass="19903">MLALHHIENCTYSGGQKRRISAGAAILNSSDLLLLDEPTAGIDPKPECIVNFDLAQWAIKRCPRQLASSDKMRNSQSVLNVSYARRFLWDYLDGLRKSGRVILLSSHSMEECEALCSCIGILCQGKLVDTGTSQMLKSSTKDEIRIQKKIGAALFLSTHYNSDPTEATRLWMGSADPLNV</sequence>
<accession>A0A2G9V1Z6</accession>
<evidence type="ECO:0000313" key="3">
    <source>
        <dbReference type="Proteomes" id="UP000230423"/>
    </source>
</evidence>
<organism evidence="2 3">
    <name type="scientific">Teladorsagia circumcincta</name>
    <name type="common">Brown stomach worm</name>
    <name type="synonym">Ostertagia circumcincta</name>
    <dbReference type="NCBI Taxonomy" id="45464"/>
    <lineage>
        <taxon>Eukaryota</taxon>
        <taxon>Metazoa</taxon>
        <taxon>Ecdysozoa</taxon>
        <taxon>Nematoda</taxon>
        <taxon>Chromadorea</taxon>
        <taxon>Rhabditida</taxon>
        <taxon>Rhabditina</taxon>
        <taxon>Rhabditomorpha</taxon>
        <taxon>Strongyloidea</taxon>
        <taxon>Trichostrongylidae</taxon>
        <taxon>Teladorsagia</taxon>
    </lineage>
</organism>
<proteinExistence type="predicted"/>
<reference evidence="2 3" key="1">
    <citation type="submission" date="2015-09" db="EMBL/GenBank/DDBJ databases">
        <title>Draft genome of the parasitic nematode Teladorsagia circumcincta isolate WARC Sus (inbred).</title>
        <authorList>
            <person name="Mitreva M."/>
        </authorList>
    </citation>
    <scope>NUCLEOTIDE SEQUENCE [LARGE SCALE GENOMIC DNA]</scope>
    <source>
        <strain evidence="2 3">S</strain>
    </source>
</reference>
<dbReference type="Proteomes" id="UP000230423">
    <property type="component" value="Unassembled WGS sequence"/>
</dbReference>
<dbReference type="GO" id="GO:0016887">
    <property type="term" value="F:ATP hydrolysis activity"/>
    <property type="evidence" value="ECO:0007669"/>
    <property type="project" value="InterPro"/>
</dbReference>
<dbReference type="GO" id="GO:0005319">
    <property type="term" value="F:lipid transporter activity"/>
    <property type="evidence" value="ECO:0007669"/>
    <property type="project" value="TreeGrafter"/>
</dbReference>
<dbReference type="GO" id="GO:0140359">
    <property type="term" value="F:ABC-type transporter activity"/>
    <property type="evidence" value="ECO:0007669"/>
    <property type="project" value="InterPro"/>
</dbReference>
<dbReference type="PANTHER" id="PTHR19229:SF271">
    <property type="entry name" value="ABC TRANSPORTER CED-7"/>
    <property type="match status" value="1"/>
</dbReference>
<dbReference type="InterPro" id="IPR027417">
    <property type="entry name" value="P-loop_NTPase"/>
</dbReference>
<dbReference type="Gene3D" id="3.40.50.300">
    <property type="entry name" value="P-loop containing nucleotide triphosphate hydrolases"/>
    <property type="match status" value="1"/>
</dbReference>
<gene>
    <name evidence="2" type="ORF">TELCIR_01411</name>
</gene>
<dbReference type="AlphaFoldDB" id="A0A2G9V1Z6"/>
<dbReference type="OrthoDB" id="10255969at2759"/>
<dbReference type="Pfam" id="PF00005">
    <property type="entry name" value="ABC_tran"/>
    <property type="match status" value="1"/>
</dbReference>
<dbReference type="GO" id="GO:0005524">
    <property type="term" value="F:ATP binding"/>
    <property type="evidence" value="ECO:0007669"/>
    <property type="project" value="InterPro"/>
</dbReference>
<protein>
    <recommendedName>
        <fullName evidence="1">ABC transporter domain-containing protein</fullName>
    </recommendedName>
</protein>
<name>A0A2G9V1Z6_TELCI</name>
<dbReference type="EMBL" id="KZ345046">
    <property type="protein sequence ID" value="PIO76514.1"/>
    <property type="molecule type" value="Genomic_DNA"/>
</dbReference>
<evidence type="ECO:0000313" key="2">
    <source>
        <dbReference type="EMBL" id="PIO76514.1"/>
    </source>
</evidence>
<dbReference type="InterPro" id="IPR026082">
    <property type="entry name" value="ABCA"/>
</dbReference>
<evidence type="ECO:0000259" key="1">
    <source>
        <dbReference type="Pfam" id="PF00005"/>
    </source>
</evidence>
<feature type="domain" description="ABC transporter" evidence="1">
    <location>
        <begin position="10"/>
        <end position="40"/>
    </location>
</feature>
<dbReference type="PANTHER" id="PTHR19229">
    <property type="entry name" value="ATP-BINDING CASSETTE TRANSPORTER SUBFAMILY A ABCA"/>
    <property type="match status" value="1"/>
</dbReference>
<keyword evidence="3" id="KW-1185">Reference proteome</keyword>
<dbReference type="InterPro" id="IPR003439">
    <property type="entry name" value="ABC_transporter-like_ATP-bd"/>
</dbReference>